<reference evidence="6" key="1">
    <citation type="journal article" date="2019" name="Int. J. Syst. Evol. Microbiol.">
        <title>The Global Catalogue of Microorganisms (GCM) 10K type strain sequencing project: providing services to taxonomists for standard genome sequencing and annotation.</title>
        <authorList>
            <consortium name="The Broad Institute Genomics Platform"/>
            <consortium name="The Broad Institute Genome Sequencing Center for Infectious Disease"/>
            <person name="Wu L."/>
            <person name="Ma J."/>
        </authorList>
    </citation>
    <scope>NUCLEOTIDE SEQUENCE [LARGE SCALE GENOMIC DNA]</scope>
    <source>
        <strain evidence="6">KCTC 3950</strain>
    </source>
</reference>
<dbReference type="RefSeq" id="WP_377599158.1">
    <property type="nucleotide sequence ID" value="NZ_JBHUME010000002.1"/>
</dbReference>
<keyword evidence="2" id="KW-0238">DNA-binding</keyword>
<proteinExistence type="predicted"/>
<evidence type="ECO:0000256" key="2">
    <source>
        <dbReference type="ARBA" id="ARBA00023125"/>
    </source>
</evidence>
<name>A0ABW5P6W4_9BACL</name>
<dbReference type="SUPFAM" id="SSF46689">
    <property type="entry name" value="Homeodomain-like"/>
    <property type="match status" value="1"/>
</dbReference>
<evidence type="ECO:0000256" key="3">
    <source>
        <dbReference type="ARBA" id="ARBA00023163"/>
    </source>
</evidence>
<dbReference type="InterPro" id="IPR020449">
    <property type="entry name" value="Tscrpt_reg_AraC-type_HTH"/>
</dbReference>
<keyword evidence="3" id="KW-0804">Transcription</keyword>
<dbReference type="InterPro" id="IPR009057">
    <property type="entry name" value="Homeodomain-like_sf"/>
</dbReference>
<dbReference type="PROSITE" id="PS01124">
    <property type="entry name" value="HTH_ARAC_FAMILY_2"/>
    <property type="match status" value="1"/>
</dbReference>
<keyword evidence="6" id="KW-1185">Reference proteome</keyword>
<dbReference type="PANTHER" id="PTHR43280:SF2">
    <property type="entry name" value="HTH-TYPE TRANSCRIPTIONAL REGULATOR EXSA"/>
    <property type="match status" value="1"/>
</dbReference>
<gene>
    <name evidence="5" type="ORF">ACFSUF_00805</name>
</gene>
<organism evidence="5 6">
    <name type="scientific">Paenibacillus gansuensis</name>
    <dbReference type="NCBI Taxonomy" id="306542"/>
    <lineage>
        <taxon>Bacteria</taxon>
        <taxon>Bacillati</taxon>
        <taxon>Bacillota</taxon>
        <taxon>Bacilli</taxon>
        <taxon>Bacillales</taxon>
        <taxon>Paenibacillaceae</taxon>
        <taxon>Paenibacillus</taxon>
    </lineage>
</organism>
<dbReference type="Gene3D" id="1.10.10.60">
    <property type="entry name" value="Homeodomain-like"/>
    <property type="match status" value="1"/>
</dbReference>
<accession>A0ABW5P6W4</accession>
<evidence type="ECO:0000313" key="6">
    <source>
        <dbReference type="Proteomes" id="UP001597541"/>
    </source>
</evidence>
<evidence type="ECO:0000256" key="1">
    <source>
        <dbReference type="ARBA" id="ARBA00023015"/>
    </source>
</evidence>
<protein>
    <submittedName>
        <fullName evidence="5">Helix-turn-helix domain-containing protein</fullName>
    </submittedName>
</protein>
<sequence>MNQAKLLLRQTTYKLSEIADSVGYNDLFTFSKAFKKVVGVAPNLYRNSAETEQL</sequence>
<keyword evidence="1" id="KW-0805">Transcription regulation</keyword>
<dbReference type="Proteomes" id="UP001597541">
    <property type="component" value="Unassembled WGS sequence"/>
</dbReference>
<comment type="caution">
    <text evidence="5">The sequence shown here is derived from an EMBL/GenBank/DDBJ whole genome shotgun (WGS) entry which is preliminary data.</text>
</comment>
<feature type="domain" description="HTH araC/xylS-type" evidence="4">
    <location>
        <begin position="1"/>
        <end position="48"/>
    </location>
</feature>
<dbReference type="PRINTS" id="PR00032">
    <property type="entry name" value="HTHARAC"/>
</dbReference>
<dbReference type="Pfam" id="PF12833">
    <property type="entry name" value="HTH_18"/>
    <property type="match status" value="1"/>
</dbReference>
<dbReference type="InterPro" id="IPR018060">
    <property type="entry name" value="HTH_AraC"/>
</dbReference>
<evidence type="ECO:0000313" key="5">
    <source>
        <dbReference type="EMBL" id="MFD2610956.1"/>
    </source>
</evidence>
<dbReference type="EMBL" id="JBHUME010000002">
    <property type="protein sequence ID" value="MFD2610956.1"/>
    <property type="molecule type" value="Genomic_DNA"/>
</dbReference>
<dbReference type="PANTHER" id="PTHR43280">
    <property type="entry name" value="ARAC-FAMILY TRANSCRIPTIONAL REGULATOR"/>
    <property type="match status" value="1"/>
</dbReference>
<evidence type="ECO:0000259" key="4">
    <source>
        <dbReference type="PROSITE" id="PS01124"/>
    </source>
</evidence>